<evidence type="ECO:0000259" key="1">
    <source>
        <dbReference type="PROSITE" id="PS51729"/>
    </source>
</evidence>
<dbReference type="PATRIC" id="fig|338187.25.peg.5112"/>
<dbReference type="Gene3D" id="3.40.630.30">
    <property type="match status" value="1"/>
</dbReference>
<dbReference type="PROSITE" id="PS51729">
    <property type="entry name" value="GNAT_YJDJ"/>
    <property type="match status" value="1"/>
</dbReference>
<dbReference type="PANTHER" id="PTHR31435:SF9">
    <property type="entry name" value="PROTEIN NATD1"/>
    <property type="match status" value="1"/>
</dbReference>
<name>A7N337_VIBC1</name>
<dbReference type="SUPFAM" id="SSF55729">
    <property type="entry name" value="Acyl-CoA N-acyltransferases (Nat)"/>
    <property type="match status" value="1"/>
</dbReference>
<dbReference type="Proteomes" id="UP000008152">
    <property type="component" value="Chromosome II"/>
</dbReference>
<evidence type="ECO:0000313" key="3">
    <source>
        <dbReference type="Proteomes" id="UP000008152"/>
    </source>
</evidence>
<dbReference type="EMBL" id="CP000790">
    <property type="protein sequence ID" value="ABU73007.1"/>
    <property type="molecule type" value="Genomic_DNA"/>
</dbReference>
<gene>
    <name evidence="2" type="ordered locus">VIBHAR_05101</name>
</gene>
<sequence>MGIILGSRIDGFNKVKGKSGEPIMQKVTQDTINQTFWVDLESNHKAKVVYKLDGQAMHITSTLIPEELRGKGYGKVMMEAVLPEIEAQGYRVVPVCPYVVKYIARHPEWAHLLA</sequence>
<dbReference type="InterPro" id="IPR045057">
    <property type="entry name" value="Gcn5-rel_NAT"/>
</dbReference>
<accession>A7N337</accession>
<protein>
    <recommendedName>
        <fullName evidence="1">N-acetyltransferase domain-containing protein</fullName>
    </recommendedName>
</protein>
<dbReference type="Pfam" id="PF14542">
    <property type="entry name" value="Acetyltransf_CG"/>
    <property type="match status" value="1"/>
</dbReference>
<organism evidence="2 3">
    <name type="scientific">Vibrio campbellii (strain ATCC BAA-1116)</name>
    <dbReference type="NCBI Taxonomy" id="2902295"/>
    <lineage>
        <taxon>Bacteria</taxon>
        <taxon>Pseudomonadati</taxon>
        <taxon>Pseudomonadota</taxon>
        <taxon>Gammaproteobacteria</taxon>
        <taxon>Vibrionales</taxon>
        <taxon>Vibrionaceae</taxon>
        <taxon>Vibrio</taxon>
    </lineage>
</organism>
<dbReference type="AlphaFoldDB" id="A7N337"/>
<feature type="domain" description="N-acetyltransferase" evidence="1">
    <location>
        <begin position="28"/>
        <end position="114"/>
    </location>
</feature>
<proteinExistence type="predicted"/>
<dbReference type="InterPro" id="IPR016181">
    <property type="entry name" value="Acyl_CoA_acyltransferase"/>
</dbReference>
<dbReference type="PANTHER" id="PTHR31435">
    <property type="entry name" value="PROTEIN NATD1"/>
    <property type="match status" value="1"/>
</dbReference>
<dbReference type="InterPro" id="IPR031165">
    <property type="entry name" value="GNAT_YJDJ"/>
</dbReference>
<reference evidence="2 3" key="1">
    <citation type="submission" date="2007-08" db="EMBL/GenBank/DDBJ databases">
        <authorList>
            <consortium name="The Vibrio harveyi Genome Sequencing Project"/>
            <person name="Bassler B."/>
            <person name="Clifton S.W."/>
            <person name="Fulton L."/>
            <person name="Delehaunty K."/>
            <person name="Fronick C."/>
            <person name="Harrison M."/>
            <person name="Markivic C."/>
            <person name="Fulton R."/>
            <person name="Tin-Wollam A.-M."/>
            <person name="Shah N."/>
            <person name="Pepin K."/>
            <person name="Nash W."/>
            <person name="Thiruvilangam P."/>
            <person name="Bhonagiri V."/>
            <person name="Waters C."/>
            <person name="Tu K.C."/>
            <person name="Irgon J."/>
            <person name="Wilson R.K."/>
        </authorList>
    </citation>
    <scope>NUCLEOTIDE SEQUENCE [LARGE SCALE GENOMIC DNA]</scope>
    <source>
        <strain evidence="3">ATCC BAA-1116 / BB120</strain>
    </source>
</reference>
<evidence type="ECO:0000313" key="2">
    <source>
        <dbReference type="EMBL" id="ABU73007.1"/>
    </source>
</evidence>
<dbReference type="KEGG" id="vha:VIBHAR_05101"/>